<sequence>MYELSILELRSSEPHTISNFIKRASEKPQAGVQYTDAEYKKLLRKIDLRLLALMRISFHSSHPGFVQYKTAVSTQSVFGVQADTGMHGQQFSWLTTIFYISYLNWVGLMVLRSLQGLLECTVSPTLMPITGASYTSDEHIHRSIIQGTGNAGMSTRTWRNISFFPGGVSMSLAVLMFFALGTPHMLSWLSGSMKRVAAARVVWNKTGSDRQKRSEWKRGQLRTTFRNPETYLLGTTIFGNLVYKSFGFASLDTLLEGKAPQQAVSVVCFLFVGYCTLTRLNLRFTSAVLFIAYCTSNAIGGQVFQTKDAPRYITGLTLCDIFYGVETVLMFTWRYYYIWQNTVRAKKVAALGLTHEECKETSRLSGEADMTDFENFHFVYPF</sequence>
<dbReference type="EMBL" id="KZ613846">
    <property type="protein sequence ID" value="PMD57478.1"/>
    <property type="molecule type" value="Genomic_DNA"/>
</dbReference>
<evidence type="ECO:0000256" key="3">
    <source>
        <dbReference type="ARBA" id="ARBA00022692"/>
    </source>
</evidence>
<keyword evidence="8" id="KW-1185">Reference proteome</keyword>
<evidence type="ECO:0000256" key="5">
    <source>
        <dbReference type="ARBA" id="ARBA00023136"/>
    </source>
</evidence>
<feature type="transmembrane region" description="Helical" evidence="6">
    <location>
        <begin position="263"/>
        <end position="280"/>
    </location>
</feature>
<feature type="transmembrane region" description="Helical" evidence="6">
    <location>
        <begin position="312"/>
        <end position="337"/>
    </location>
</feature>
<gene>
    <name evidence="7" type="ORF">K444DRAFT_653830</name>
</gene>
<reference evidence="7 8" key="1">
    <citation type="submission" date="2016-04" db="EMBL/GenBank/DDBJ databases">
        <title>A degradative enzymes factory behind the ericoid mycorrhizal symbiosis.</title>
        <authorList>
            <consortium name="DOE Joint Genome Institute"/>
            <person name="Martino E."/>
            <person name="Morin E."/>
            <person name="Grelet G."/>
            <person name="Kuo A."/>
            <person name="Kohler A."/>
            <person name="Daghino S."/>
            <person name="Barry K."/>
            <person name="Choi C."/>
            <person name="Cichocki N."/>
            <person name="Clum A."/>
            <person name="Copeland A."/>
            <person name="Hainaut M."/>
            <person name="Haridas S."/>
            <person name="Labutti K."/>
            <person name="Lindquist E."/>
            <person name="Lipzen A."/>
            <person name="Khouja H.-R."/>
            <person name="Murat C."/>
            <person name="Ohm R."/>
            <person name="Olson A."/>
            <person name="Spatafora J."/>
            <person name="Veneault-Fourrey C."/>
            <person name="Henrissat B."/>
            <person name="Grigoriev I."/>
            <person name="Martin F."/>
            <person name="Perotto S."/>
        </authorList>
    </citation>
    <scope>NUCLEOTIDE SEQUENCE [LARGE SCALE GENOMIC DNA]</scope>
    <source>
        <strain evidence="7 8">E</strain>
    </source>
</reference>
<keyword evidence="3 6" id="KW-0812">Transmembrane</keyword>
<name>A0A2J6T375_9HELO</name>
<feature type="transmembrane region" description="Helical" evidence="6">
    <location>
        <begin position="163"/>
        <end position="186"/>
    </location>
</feature>
<dbReference type="RefSeq" id="XP_024734382.1">
    <property type="nucleotide sequence ID" value="XM_024885900.1"/>
</dbReference>
<keyword evidence="5 6" id="KW-0472">Membrane</keyword>
<evidence type="ECO:0000313" key="8">
    <source>
        <dbReference type="Proteomes" id="UP000235371"/>
    </source>
</evidence>
<accession>A0A2J6T375</accession>
<protein>
    <recommendedName>
        <fullName evidence="9">MFS general substrate transporter</fullName>
    </recommendedName>
</protein>
<dbReference type="GO" id="GO:0022857">
    <property type="term" value="F:transmembrane transporter activity"/>
    <property type="evidence" value="ECO:0007669"/>
    <property type="project" value="TreeGrafter"/>
</dbReference>
<dbReference type="GO" id="GO:0016020">
    <property type="term" value="C:membrane"/>
    <property type="evidence" value="ECO:0007669"/>
    <property type="project" value="UniProtKB-SubCell"/>
</dbReference>
<dbReference type="InParanoid" id="A0A2J6T375"/>
<evidence type="ECO:0000256" key="2">
    <source>
        <dbReference type="ARBA" id="ARBA00022448"/>
    </source>
</evidence>
<keyword evidence="4 6" id="KW-1133">Transmembrane helix</keyword>
<evidence type="ECO:0000256" key="6">
    <source>
        <dbReference type="SAM" id="Phobius"/>
    </source>
</evidence>
<evidence type="ECO:0000313" key="7">
    <source>
        <dbReference type="EMBL" id="PMD57478.1"/>
    </source>
</evidence>
<organism evidence="7 8">
    <name type="scientific">Hyaloscypha bicolor E</name>
    <dbReference type="NCBI Taxonomy" id="1095630"/>
    <lineage>
        <taxon>Eukaryota</taxon>
        <taxon>Fungi</taxon>
        <taxon>Dikarya</taxon>
        <taxon>Ascomycota</taxon>
        <taxon>Pezizomycotina</taxon>
        <taxon>Leotiomycetes</taxon>
        <taxon>Helotiales</taxon>
        <taxon>Hyaloscyphaceae</taxon>
        <taxon>Hyaloscypha</taxon>
        <taxon>Hyaloscypha bicolor</taxon>
    </lineage>
</organism>
<evidence type="ECO:0000256" key="4">
    <source>
        <dbReference type="ARBA" id="ARBA00022989"/>
    </source>
</evidence>
<evidence type="ECO:0008006" key="9">
    <source>
        <dbReference type="Google" id="ProtNLM"/>
    </source>
</evidence>
<proteinExistence type="predicted"/>
<dbReference type="GeneID" id="36593977"/>
<dbReference type="OrthoDB" id="6730379at2759"/>
<dbReference type="PANTHER" id="PTHR43791">
    <property type="entry name" value="PERMEASE-RELATED"/>
    <property type="match status" value="1"/>
</dbReference>
<keyword evidence="2" id="KW-0813">Transport</keyword>
<dbReference type="AlphaFoldDB" id="A0A2J6T375"/>
<dbReference type="PANTHER" id="PTHR43791:SF7">
    <property type="entry name" value="MAJOR FACILITATOR SUPERFAMILY (MFS) PROFILE DOMAIN-CONTAINING PROTEIN"/>
    <property type="match status" value="1"/>
</dbReference>
<dbReference type="Proteomes" id="UP000235371">
    <property type="component" value="Unassembled WGS sequence"/>
</dbReference>
<dbReference type="SUPFAM" id="SSF103473">
    <property type="entry name" value="MFS general substrate transporter"/>
    <property type="match status" value="1"/>
</dbReference>
<dbReference type="InterPro" id="IPR036259">
    <property type="entry name" value="MFS_trans_sf"/>
</dbReference>
<comment type="subcellular location">
    <subcellularLocation>
        <location evidence="1">Membrane</location>
        <topology evidence="1">Multi-pass membrane protein</topology>
    </subcellularLocation>
</comment>
<evidence type="ECO:0000256" key="1">
    <source>
        <dbReference type="ARBA" id="ARBA00004141"/>
    </source>
</evidence>
<feature type="transmembrane region" description="Helical" evidence="6">
    <location>
        <begin position="287"/>
        <end position="306"/>
    </location>
</feature>